<reference evidence="15" key="1">
    <citation type="submission" date="2025-08" db="UniProtKB">
        <authorList>
            <consortium name="RefSeq"/>
        </authorList>
    </citation>
    <scope>IDENTIFICATION</scope>
</reference>
<dbReference type="Gene3D" id="1.20.120.350">
    <property type="entry name" value="Voltage-gated potassium channels. Chain C"/>
    <property type="match status" value="1"/>
</dbReference>
<feature type="domain" description="Potassium channel voltage dependent KCNQ C-terminal" evidence="13">
    <location>
        <begin position="479"/>
        <end position="568"/>
    </location>
</feature>
<dbReference type="SUPFAM" id="SSF81324">
    <property type="entry name" value="Voltage-gated potassium channels"/>
    <property type="match status" value="1"/>
</dbReference>
<feature type="domain" description="Ion transport" evidence="12">
    <location>
        <begin position="71"/>
        <end position="310"/>
    </location>
</feature>
<evidence type="ECO:0000256" key="5">
    <source>
        <dbReference type="ARBA" id="ARBA00022958"/>
    </source>
</evidence>
<dbReference type="Gene3D" id="6.10.140.1910">
    <property type="match status" value="1"/>
</dbReference>
<evidence type="ECO:0000256" key="1">
    <source>
        <dbReference type="ARBA" id="ARBA00004651"/>
    </source>
</evidence>
<protein>
    <submittedName>
        <fullName evidence="15">Potassium voltage-gated channel subfamily KQT member 4 isoform X5</fullName>
    </submittedName>
</protein>
<evidence type="ECO:0000256" key="7">
    <source>
        <dbReference type="ARBA" id="ARBA00023065"/>
    </source>
</evidence>
<gene>
    <name evidence="15" type="primary">LOC101235562</name>
</gene>
<accession>A0ABM4BTC9</accession>
<feature type="transmembrane region" description="Helical" evidence="11">
    <location>
        <begin position="220"/>
        <end position="237"/>
    </location>
</feature>
<sequence>MDKKYPDEENLLLYGSLTNTPQKEKCDGLPEEIKNEMKQQRKRKRLRSIRLFKVKLFNLLERPRTKFAVLYHTSVFVLVLASLILSVLVTIDKYKANLYVIYGLNRLEISLVIIFSIEYFCRLWSCSAHVHYTGFWGRFRFIRKPYMVIDIIVIAAAVVVVPVVAPTTIGSGTELYNNSLFRFLHFLQVLRILRLDRQSGAFKMVSHVVFEHKNELMTCWYLSFILLVGCSFLVYLAEKSDPTESSNKIKNLGEGLYFGMITLLTVGYGDFSPNNWVAKIVTVVFAFIGTAFFALPAGILGSGFALQVAQNKKQKHFNRRLFPAAMVIQYAWRSYSAENCSSKVWNKYKFIIERPHSHFVRNNIHVTASLDSHKSNIFQRKKRNLGERNLLFHSVVPRHTADDQPNNVDLRERYHSEGNLSYPNLGNLDHNQATIISLPPSINPKIPNEFSKLQRQSIDVLPSTQPITRPLNKVEKNGVRFLLKVQLKAALRKFKVVRRPYDIKDVIEQYTSGQIEMFGFIRKFQTRVETALGIKGEKYTVASLDSRLTVVERKIDSINMKVDSIIDILGSKGFNIRKTSRCATFSEASTCAVRKLTDLNEKSFEQEAFDSVCSNKDSSDVKEGRLRSESRFIITPVFPPPKNMDDESMKTVFAENEEVLCKNKITERLSLNNSREEVKRPAVSADSLHYHMRSSEFNNDFVHSHDSIELAPLNQIRNAVSESTLIKTIPEHSFR</sequence>
<dbReference type="GeneID" id="101235562"/>
<evidence type="ECO:0000259" key="13">
    <source>
        <dbReference type="Pfam" id="PF03520"/>
    </source>
</evidence>
<keyword evidence="7" id="KW-0406">Ion transport</keyword>
<evidence type="ECO:0000256" key="3">
    <source>
        <dbReference type="ARBA" id="ARBA00022475"/>
    </source>
</evidence>
<organism evidence="14 15">
    <name type="scientific">Hydra vulgaris</name>
    <name type="common">Hydra</name>
    <name type="synonym">Hydra attenuata</name>
    <dbReference type="NCBI Taxonomy" id="6087"/>
    <lineage>
        <taxon>Eukaryota</taxon>
        <taxon>Metazoa</taxon>
        <taxon>Cnidaria</taxon>
        <taxon>Hydrozoa</taxon>
        <taxon>Hydroidolina</taxon>
        <taxon>Anthoathecata</taxon>
        <taxon>Aplanulata</taxon>
        <taxon>Hydridae</taxon>
        <taxon>Hydra</taxon>
    </lineage>
</organism>
<dbReference type="PANTHER" id="PTHR47735">
    <property type="entry name" value="POTASSIUM VOLTAGE-GATED CHANNEL SUBFAMILY KQT MEMBER 4"/>
    <property type="match status" value="1"/>
</dbReference>
<comment type="subcellular location">
    <subcellularLocation>
        <location evidence="1">Cell membrane</location>
        <topology evidence="1">Multi-pass membrane protein</topology>
    </subcellularLocation>
</comment>
<dbReference type="InterPro" id="IPR013821">
    <property type="entry name" value="K_chnl_volt-dep_KCNQ_C"/>
</dbReference>
<dbReference type="InterPro" id="IPR027359">
    <property type="entry name" value="Volt_channel_dom_sf"/>
</dbReference>
<name>A0ABM4BTC9_HYDVU</name>
<evidence type="ECO:0000313" key="15">
    <source>
        <dbReference type="RefSeq" id="XP_065652406.1"/>
    </source>
</evidence>
<keyword evidence="4 11" id="KW-0812">Transmembrane</keyword>
<keyword evidence="2" id="KW-0813">Transport</keyword>
<dbReference type="PANTHER" id="PTHR47735:SF9">
    <property type="entry name" value="POTASSIUM VOLTAGE-GATED CHANNEL SUBFAMILY KQT MEMBER 4-LIKE ISOFORM X1"/>
    <property type="match status" value="1"/>
</dbReference>
<dbReference type="Gene3D" id="1.10.287.70">
    <property type="match status" value="1"/>
</dbReference>
<evidence type="ECO:0000256" key="8">
    <source>
        <dbReference type="ARBA" id="ARBA00023136"/>
    </source>
</evidence>
<evidence type="ECO:0000256" key="6">
    <source>
        <dbReference type="ARBA" id="ARBA00022989"/>
    </source>
</evidence>
<dbReference type="PRINTS" id="PR00169">
    <property type="entry name" value="KCHANNEL"/>
</dbReference>
<comment type="catalytic activity">
    <reaction evidence="10">
        <text>K(+)(in) = K(+)(out)</text>
        <dbReference type="Rhea" id="RHEA:29463"/>
        <dbReference type="ChEBI" id="CHEBI:29103"/>
    </reaction>
</comment>
<evidence type="ECO:0000256" key="10">
    <source>
        <dbReference type="ARBA" id="ARBA00034430"/>
    </source>
</evidence>
<evidence type="ECO:0000256" key="4">
    <source>
        <dbReference type="ARBA" id="ARBA00022692"/>
    </source>
</evidence>
<keyword evidence="9" id="KW-0407">Ion channel</keyword>
<keyword evidence="3" id="KW-1003">Cell membrane</keyword>
<keyword evidence="8 11" id="KW-0472">Membrane</keyword>
<dbReference type="PRINTS" id="PR01459">
    <property type="entry name" value="KCNQCHANNEL"/>
</dbReference>
<feature type="transmembrane region" description="Helical" evidence="11">
    <location>
        <begin position="249"/>
        <end position="268"/>
    </location>
</feature>
<dbReference type="InterPro" id="IPR003937">
    <property type="entry name" value="K_chnl_volt-dep_KCNQ"/>
</dbReference>
<evidence type="ECO:0000259" key="12">
    <source>
        <dbReference type="Pfam" id="PF00520"/>
    </source>
</evidence>
<feature type="transmembrane region" description="Helical" evidence="11">
    <location>
        <begin position="280"/>
        <end position="306"/>
    </location>
</feature>
<feature type="transmembrane region" description="Helical" evidence="11">
    <location>
        <begin position="69"/>
        <end position="89"/>
    </location>
</feature>
<evidence type="ECO:0000256" key="11">
    <source>
        <dbReference type="SAM" id="Phobius"/>
    </source>
</evidence>
<keyword evidence="6 11" id="KW-1133">Transmembrane helix</keyword>
<dbReference type="Pfam" id="PF00520">
    <property type="entry name" value="Ion_trans"/>
    <property type="match status" value="1"/>
</dbReference>
<dbReference type="InterPro" id="IPR005821">
    <property type="entry name" value="Ion_trans_dom"/>
</dbReference>
<evidence type="ECO:0000313" key="14">
    <source>
        <dbReference type="Proteomes" id="UP001652625"/>
    </source>
</evidence>
<dbReference type="RefSeq" id="XP_065652406.1">
    <property type="nucleotide sequence ID" value="XM_065796334.1"/>
</dbReference>
<keyword evidence="5" id="KW-0630">Potassium</keyword>
<dbReference type="Proteomes" id="UP001652625">
    <property type="component" value="Chromosome 04"/>
</dbReference>
<proteinExistence type="predicted"/>
<feature type="transmembrane region" description="Helical" evidence="11">
    <location>
        <begin position="146"/>
        <end position="165"/>
    </location>
</feature>
<evidence type="ECO:0000256" key="9">
    <source>
        <dbReference type="ARBA" id="ARBA00023303"/>
    </source>
</evidence>
<dbReference type="Pfam" id="PF03520">
    <property type="entry name" value="KCNQ_channel"/>
    <property type="match status" value="1"/>
</dbReference>
<keyword evidence="14" id="KW-1185">Reference proteome</keyword>
<evidence type="ECO:0000256" key="2">
    <source>
        <dbReference type="ARBA" id="ARBA00022448"/>
    </source>
</evidence>
<feature type="transmembrane region" description="Helical" evidence="11">
    <location>
        <begin position="109"/>
        <end position="125"/>
    </location>
</feature>